<evidence type="ECO:0000256" key="7">
    <source>
        <dbReference type="ARBA" id="ARBA00022692"/>
    </source>
</evidence>
<feature type="transmembrane region" description="Helical" evidence="17">
    <location>
        <begin position="53"/>
        <end position="71"/>
    </location>
</feature>
<dbReference type="GO" id="GO:0005741">
    <property type="term" value="C:mitochondrial outer membrane"/>
    <property type="evidence" value="ECO:0007669"/>
    <property type="project" value="UniProtKB-SubCell"/>
</dbReference>
<dbReference type="GO" id="GO:0004364">
    <property type="term" value="F:glutathione transferase activity"/>
    <property type="evidence" value="ECO:0007669"/>
    <property type="project" value="UniProtKB-EC"/>
</dbReference>
<evidence type="ECO:0000256" key="9">
    <source>
        <dbReference type="ARBA" id="ARBA00022824"/>
    </source>
</evidence>
<dbReference type="Proteomes" id="UP001461498">
    <property type="component" value="Unassembled WGS sequence"/>
</dbReference>
<dbReference type="SUPFAM" id="SSF161084">
    <property type="entry name" value="MAPEG domain-like"/>
    <property type="match status" value="1"/>
</dbReference>
<evidence type="ECO:0000313" key="19">
    <source>
        <dbReference type="Proteomes" id="UP001461498"/>
    </source>
</evidence>
<keyword evidence="11" id="KW-0007">Acetylation</keyword>
<dbReference type="GO" id="GO:0005789">
    <property type="term" value="C:endoplasmic reticulum membrane"/>
    <property type="evidence" value="ECO:0007669"/>
    <property type="project" value="UniProtKB-SubCell"/>
</dbReference>
<keyword evidence="9" id="KW-0256">Endoplasmic reticulum</keyword>
<keyword evidence="8" id="KW-1000">Mitochondrion outer membrane</keyword>
<comment type="subunit">
    <text evidence="14">Homotrimer; The trimer binds only one molecule of glutathione.</text>
</comment>
<sequence length="126" mass="14453">MILLALLTGYQRQRKKAFVNAEDAAMAGTELKGVQDEEVERVRRAHLNDVENIPVFLISGMIFVAADPNVIFALMMFRLYFIARLAHTIVYAVYVVRQPVRTICFLIGVLINMILIFTIFIYFPQL</sequence>
<evidence type="ECO:0000256" key="1">
    <source>
        <dbReference type="ARBA" id="ARBA00003701"/>
    </source>
</evidence>
<protein>
    <recommendedName>
        <fullName evidence="15">Microsomal glutathione S-transferase 1</fullName>
        <ecNumber evidence="5">2.5.1.18</ecNumber>
    </recommendedName>
</protein>
<dbReference type="InterPro" id="IPR001129">
    <property type="entry name" value="Membr-assoc_MAPEG"/>
</dbReference>
<comment type="caution">
    <text evidence="18">The sequence shown here is derived from an EMBL/GenBank/DDBJ whole genome shotgun (WGS) entry which is preliminary data.</text>
</comment>
<dbReference type="Pfam" id="PF01124">
    <property type="entry name" value="MAPEG"/>
    <property type="match status" value="1"/>
</dbReference>
<evidence type="ECO:0000256" key="17">
    <source>
        <dbReference type="SAM" id="Phobius"/>
    </source>
</evidence>
<evidence type="ECO:0000256" key="8">
    <source>
        <dbReference type="ARBA" id="ARBA00022787"/>
    </source>
</evidence>
<dbReference type="PANTHER" id="PTHR10689">
    <property type="entry name" value="MICROSOMAL GLUTATHIONE S-TRANSFERASE 1"/>
    <property type="match status" value="1"/>
</dbReference>
<keyword evidence="10 17" id="KW-1133">Transmembrane helix</keyword>
<evidence type="ECO:0000256" key="5">
    <source>
        <dbReference type="ARBA" id="ARBA00012452"/>
    </source>
</evidence>
<keyword evidence="6" id="KW-0808">Transferase</keyword>
<dbReference type="EC" id="2.5.1.18" evidence="5"/>
<keyword evidence="7 17" id="KW-0812">Transmembrane</keyword>
<gene>
    <name evidence="18" type="ORF">O3M35_008121</name>
</gene>
<evidence type="ECO:0000256" key="15">
    <source>
        <dbReference type="ARBA" id="ARBA00039397"/>
    </source>
</evidence>
<dbReference type="PANTHER" id="PTHR10689:SF6">
    <property type="entry name" value="MICROSOMAL GLUTATHIONE S-TRANSFERASE 1"/>
    <property type="match status" value="1"/>
</dbReference>
<evidence type="ECO:0000313" key="18">
    <source>
        <dbReference type="EMBL" id="KAK9506130.1"/>
    </source>
</evidence>
<keyword evidence="13 17" id="KW-0472">Membrane</keyword>
<reference evidence="18 19" key="1">
    <citation type="submission" date="2022-12" db="EMBL/GenBank/DDBJ databases">
        <title>Chromosome-level genome assembly of true bugs.</title>
        <authorList>
            <person name="Ma L."/>
            <person name="Li H."/>
        </authorList>
    </citation>
    <scope>NUCLEOTIDE SEQUENCE [LARGE SCALE GENOMIC DNA]</scope>
    <source>
        <strain evidence="18">Lab_2022b</strain>
    </source>
</reference>
<comment type="subcellular location">
    <subcellularLocation>
        <location evidence="3">Endoplasmic reticulum membrane</location>
        <topology evidence="3">Multi-pass membrane protein</topology>
    </subcellularLocation>
    <subcellularLocation>
        <location evidence="2">Mitochondrion outer membrane</location>
    </subcellularLocation>
</comment>
<dbReference type="InterPro" id="IPR040162">
    <property type="entry name" value="MGST1-like"/>
</dbReference>
<evidence type="ECO:0000256" key="6">
    <source>
        <dbReference type="ARBA" id="ARBA00022679"/>
    </source>
</evidence>
<keyword evidence="12" id="KW-0496">Mitochondrion</keyword>
<organism evidence="18 19">
    <name type="scientific">Rhynocoris fuscipes</name>
    <dbReference type="NCBI Taxonomy" id="488301"/>
    <lineage>
        <taxon>Eukaryota</taxon>
        <taxon>Metazoa</taxon>
        <taxon>Ecdysozoa</taxon>
        <taxon>Arthropoda</taxon>
        <taxon>Hexapoda</taxon>
        <taxon>Insecta</taxon>
        <taxon>Pterygota</taxon>
        <taxon>Neoptera</taxon>
        <taxon>Paraneoptera</taxon>
        <taxon>Hemiptera</taxon>
        <taxon>Heteroptera</taxon>
        <taxon>Panheteroptera</taxon>
        <taxon>Cimicomorpha</taxon>
        <taxon>Reduviidae</taxon>
        <taxon>Harpactorinae</taxon>
        <taxon>Harpactorini</taxon>
        <taxon>Rhynocoris</taxon>
    </lineage>
</organism>
<evidence type="ECO:0000256" key="3">
    <source>
        <dbReference type="ARBA" id="ARBA00004477"/>
    </source>
</evidence>
<evidence type="ECO:0000256" key="2">
    <source>
        <dbReference type="ARBA" id="ARBA00004294"/>
    </source>
</evidence>
<keyword evidence="19" id="KW-1185">Reference proteome</keyword>
<proteinExistence type="inferred from homology"/>
<comment type="catalytic activity">
    <reaction evidence="16">
        <text>RX + glutathione = an S-substituted glutathione + a halide anion + H(+)</text>
        <dbReference type="Rhea" id="RHEA:16437"/>
        <dbReference type="ChEBI" id="CHEBI:15378"/>
        <dbReference type="ChEBI" id="CHEBI:16042"/>
        <dbReference type="ChEBI" id="CHEBI:17792"/>
        <dbReference type="ChEBI" id="CHEBI:57925"/>
        <dbReference type="ChEBI" id="CHEBI:90779"/>
        <dbReference type="EC" id="2.5.1.18"/>
    </reaction>
    <physiologicalReaction direction="left-to-right" evidence="16">
        <dbReference type="Rhea" id="RHEA:16438"/>
    </physiologicalReaction>
</comment>
<dbReference type="AlphaFoldDB" id="A0AAW1DCP7"/>
<comment type="similarity">
    <text evidence="4">Belongs to the MAPEG family.</text>
</comment>
<evidence type="ECO:0000256" key="12">
    <source>
        <dbReference type="ARBA" id="ARBA00023128"/>
    </source>
</evidence>
<evidence type="ECO:0000256" key="10">
    <source>
        <dbReference type="ARBA" id="ARBA00022989"/>
    </source>
</evidence>
<feature type="transmembrane region" description="Helical" evidence="17">
    <location>
        <begin position="103"/>
        <end position="123"/>
    </location>
</feature>
<dbReference type="InterPro" id="IPR023352">
    <property type="entry name" value="MAPEG-like_dom_sf"/>
</dbReference>
<evidence type="ECO:0000256" key="11">
    <source>
        <dbReference type="ARBA" id="ARBA00022990"/>
    </source>
</evidence>
<accession>A0AAW1DCP7</accession>
<name>A0AAW1DCP7_9HEMI</name>
<comment type="function">
    <text evidence="1">Conjugation of reduced glutathione to a wide number of exogenous and endogenous hydrophobic electrophiles.</text>
</comment>
<dbReference type="Gene3D" id="1.20.120.550">
    <property type="entry name" value="Membrane associated eicosanoid/glutathione metabolism-like domain"/>
    <property type="match status" value="1"/>
</dbReference>
<evidence type="ECO:0000256" key="13">
    <source>
        <dbReference type="ARBA" id="ARBA00023136"/>
    </source>
</evidence>
<evidence type="ECO:0000256" key="14">
    <source>
        <dbReference type="ARBA" id="ARBA00038540"/>
    </source>
</evidence>
<evidence type="ECO:0000256" key="4">
    <source>
        <dbReference type="ARBA" id="ARBA00010459"/>
    </source>
</evidence>
<dbReference type="EMBL" id="JAPXFL010000005">
    <property type="protein sequence ID" value="KAK9506130.1"/>
    <property type="molecule type" value="Genomic_DNA"/>
</dbReference>
<evidence type="ECO:0000256" key="16">
    <source>
        <dbReference type="ARBA" id="ARBA00049385"/>
    </source>
</evidence>